<dbReference type="PANTHER" id="PTHR34391:SF1">
    <property type="entry name" value="UPF0658 GOLGI APPARATUS MEMBRANE PROTEIN C1952.10C-RELATED"/>
    <property type="match status" value="1"/>
</dbReference>
<organism evidence="3 4">
    <name type="scientific">Syncephalastrum racemosum</name>
    <name type="common">Filamentous fungus</name>
    <dbReference type="NCBI Taxonomy" id="13706"/>
    <lineage>
        <taxon>Eukaryota</taxon>
        <taxon>Fungi</taxon>
        <taxon>Fungi incertae sedis</taxon>
        <taxon>Mucoromycota</taxon>
        <taxon>Mucoromycotina</taxon>
        <taxon>Mucoromycetes</taxon>
        <taxon>Mucorales</taxon>
        <taxon>Syncephalastraceae</taxon>
        <taxon>Syncephalastrum</taxon>
    </lineage>
</organism>
<keyword evidence="4" id="KW-1185">Reference proteome</keyword>
<keyword evidence="2" id="KW-1133">Transmembrane helix</keyword>
<name>A0A1X2HCV0_SYNRA</name>
<reference evidence="3 4" key="1">
    <citation type="submission" date="2016-07" db="EMBL/GenBank/DDBJ databases">
        <title>Pervasive Adenine N6-methylation of Active Genes in Fungi.</title>
        <authorList>
            <consortium name="DOE Joint Genome Institute"/>
            <person name="Mondo S.J."/>
            <person name="Dannebaum R.O."/>
            <person name="Kuo R.C."/>
            <person name="Labutti K."/>
            <person name="Haridas S."/>
            <person name="Kuo A."/>
            <person name="Salamov A."/>
            <person name="Ahrendt S.R."/>
            <person name="Lipzen A."/>
            <person name="Sullivan W."/>
            <person name="Andreopoulos W.B."/>
            <person name="Clum A."/>
            <person name="Lindquist E."/>
            <person name="Daum C."/>
            <person name="Ramamoorthy G.K."/>
            <person name="Gryganskyi A."/>
            <person name="Culley D."/>
            <person name="Magnuson J.K."/>
            <person name="James T.Y."/>
            <person name="O'Malley M.A."/>
            <person name="Stajich J.E."/>
            <person name="Spatafora J.W."/>
            <person name="Visel A."/>
            <person name="Grigoriev I.V."/>
        </authorList>
    </citation>
    <scope>NUCLEOTIDE SEQUENCE [LARGE SCALE GENOMIC DNA]</scope>
    <source>
        <strain evidence="3 4">NRRL 2496</strain>
    </source>
</reference>
<keyword evidence="2" id="KW-0472">Membrane</keyword>
<feature type="transmembrane region" description="Helical" evidence="2">
    <location>
        <begin position="21"/>
        <end position="39"/>
    </location>
</feature>
<feature type="transmembrane region" description="Helical" evidence="2">
    <location>
        <begin position="74"/>
        <end position="95"/>
    </location>
</feature>
<evidence type="ECO:0000256" key="1">
    <source>
        <dbReference type="SAM" id="MobiDB-lite"/>
    </source>
</evidence>
<feature type="transmembrane region" description="Helical" evidence="2">
    <location>
        <begin position="228"/>
        <end position="252"/>
    </location>
</feature>
<sequence length="291" mass="33287">MIAQIFTVVLVIDAVYQKNTIQLIALIVFELGMSAYSIIQYHQSATLFDTDNANVQLAVAYLGDSYHASKWAEITMIVIMILSSIMFCFLAYKLYLEFGWHIYKKIGADLTMRDRYKMYQIFMMLLKIDFFFFLGFSVQYLALLIVAWWPEATTAEAKSALIKELIEHVILSCVVTIAMLILAYIGLRREKKVVMYLFVAMAITSLAYFIYMLVQISQNPARFVGSKVFLTFFLCVDLVLILASVPVSIFCLRNFDHGLINHISHATGTASSHSMTPIGQEKRHTQRWSIE</sequence>
<keyword evidence="2" id="KW-0812">Transmembrane</keyword>
<dbReference type="GO" id="GO:0005794">
    <property type="term" value="C:Golgi apparatus"/>
    <property type="evidence" value="ECO:0007669"/>
    <property type="project" value="TreeGrafter"/>
</dbReference>
<dbReference type="InterPro" id="IPR040410">
    <property type="entry name" value="UPF0658_Golgi"/>
</dbReference>
<feature type="transmembrane region" description="Helical" evidence="2">
    <location>
        <begin position="194"/>
        <end position="216"/>
    </location>
</feature>
<dbReference type="OrthoDB" id="2448307at2759"/>
<feature type="transmembrane region" description="Helical" evidence="2">
    <location>
        <begin position="121"/>
        <end position="149"/>
    </location>
</feature>
<dbReference type="OMA" id="IIQFHQS"/>
<accession>A0A1X2HCV0</accession>
<dbReference type="EMBL" id="MCGN01000005">
    <property type="protein sequence ID" value="ORY96618.1"/>
    <property type="molecule type" value="Genomic_DNA"/>
</dbReference>
<evidence type="ECO:0000256" key="2">
    <source>
        <dbReference type="SAM" id="Phobius"/>
    </source>
</evidence>
<dbReference type="PANTHER" id="PTHR34391">
    <property type="entry name" value="UPF0658 GOLGI APPARATUS MEMBRANE PROTEIN C1952.10C-RELATED"/>
    <property type="match status" value="1"/>
</dbReference>
<dbReference type="AlphaFoldDB" id="A0A1X2HCV0"/>
<proteinExistence type="predicted"/>
<feature type="region of interest" description="Disordered" evidence="1">
    <location>
        <begin position="268"/>
        <end position="291"/>
    </location>
</feature>
<dbReference type="Proteomes" id="UP000242180">
    <property type="component" value="Unassembled WGS sequence"/>
</dbReference>
<dbReference type="InParanoid" id="A0A1X2HCV0"/>
<evidence type="ECO:0000313" key="3">
    <source>
        <dbReference type="EMBL" id="ORY96618.1"/>
    </source>
</evidence>
<evidence type="ECO:0000313" key="4">
    <source>
        <dbReference type="Proteomes" id="UP000242180"/>
    </source>
</evidence>
<protein>
    <submittedName>
        <fullName evidence="3">Uncharacterized protein</fullName>
    </submittedName>
</protein>
<feature type="compositionally biased region" description="Polar residues" evidence="1">
    <location>
        <begin position="268"/>
        <end position="277"/>
    </location>
</feature>
<comment type="caution">
    <text evidence="3">The sequence shown here is derived from an EMBL/GenBank/DDBJ whole genome shotgun (WGS) entry which is preliminary data.</text>
</comment>
<gene>
    <name evidence="3" type="ORF">BCR43DRAFT_474441</name>
</gene>
<feature type="transmembrane region" description="Helical" evidence="2">
    <location>
        <begin position="169"/>
        <end position="187"/>
    </location>
</feature>